<sequence>MRLFPSHLISISSKAMCEGQFVENSKTGAKLALSVPSSQDVDGFGLENDGSGSGQTTIGMTDGSFAIIADNEISGASVNGAI</sequence>
<comment type="caution">
    <text evidence="1">The sequence shown here is derived from an EMBL/GenBank/DDBJ whole genome shotgun (WGS) entry which is preliminary data.</text>
</comment>
<keyword evidence="2" id="KW-1185">Reference proteome</keyword>
<reference evidence="1 2" key="1">
    <citation type="submission" date="2020-04" db="EMBL/GenBank/DDBJ databases">
        <authorList>
            <person name="Wallbank WR R."/>
            <person name="Pardo Diaz C."/>
            <person name="Kozak K."/>
            <person name="Martin S."/>
            <person name="Jiggins C."/>
            <person name="Moest M."/>
            <person name="Warren A I."/>
            <person name="Byers J.R.P. K."/>
            <person name="Montejo-Kovacevich G."/>
            <person name="Yen C E."/>
        </authorList>
    </citation>
    <scope>NUCLEOTIDE SEQUENCE [LARGE SCALE GENOMIC DNA]</scope>
</reference>
<name>A0A8S1AW12_ARCPL</name>
<evidence type="ECO:0000313" key="1">
    <source>
        <dbReference type="EMBL" id="CAB3249499.1"/>
    </source>
</evidence>
<accession>A0A8S1AW12</accession>
<dbReference type="Proteomes" id="UP000494106">
    <property type="component" value="Unassembled WGS sequence"/>
</dbReference>
<proteinExistence type="predicted"/>
<evidence type="ECO:0000313" key="2">
    <source>
        <dbReference type="Proteomes" id="UP000494106"/>
    </source>
</evidence>
<protein>
    <submittedName>
        <fullName evidence="1">Uncharacterized protein</fullName>
    </submittedName>
</protein>
<gene>
    <name evidence="1" type="ORF">APLA_LOCUS12085</name>
</gene>
<organism evidence="1 2">
    <name type="scientific">Arctia plantaginis</name>
    <name type="common">Wood tiger moth</name>
    <name type="synonym">Phalaena plantaginis</name>
    <dbReference type="NCBI Taxonomy" id="874455"/>
    <lineage>
        <taxon>Eukaryota</taxon>
        <taxon>Metazoa</taxon>
        <taxon>Ecdysozoa</taxon>
        <taxon>Arthropoda</taxon>
        <taxon>Hexapoda</taxon>
        <taxon>Insecta</taxon>
        <taxon>Pterygota</taxon>
        <taxon>Neoptera</taxon>
        <taxon>Endopterygota</taxon>
        <taxon>Lepidoptera</taxon>
        <taxon>Glossata</taxon>
        <taxon>Ditrysia</taxon>
        <taxon>Noctuoidea</taxon>
        <taxon>Erebidae</taxon>
        <taxon>Arctiinae</taxon>
        <taxon>Arctia</taxon>
    </lineage>
</organism>
<dbReference type="AlphaFoldDB" id="A0A8S1AW12"/>
<dbReference type="EMBL" id="CADEBC010000540">
    <property type="protein sequence ID" value="CAB3249499.1"/>
    <property type="molecule type" value="Genomic_DNA"/>
</dbReference>